<keyword evidence="4" id="KW-0547">Nucleotide-binding</keyword>
<dbReference type="SUPFAM" id="SSF52540">
    <property type="entry name" value="P-loop containing nucleoside triphosphate hydrolases"/>
    <property type="match status" value="1"/>
</dbReference>
<keyword evidence="8" id="KW-1185">Reference proteome</keyword>
<keyword evidence="2" id="KW-0813">Transport</keyword>
<evidence type="ECO:0000313" key="8">
    <source>
        <dbReference type="Proteomes" id="UP000663929"/>
    </source>
</evidence>
<dbReference type="InterPro" id="IPR050763">
    <property type="entry name" value="ABC_transporter_ATP-binding"/>
</dbReference>
<dbReference type="RefSeq" id="WP_237379638.1">
    <property type="nucleotide sequence ID" value="NZ_CP071793.1"/>
</dbReference>
<evidence type="ECO:0000256" key="3">
    <source>
        <dbReference type="ARBA" id="ARBA00022458"/>
    </source>
</evidence>
<feature type="domain" description="ABC transporter" evidence="6">
    <location>
        <begin position="5"/>
        <end position="253"/>
    </location>
</feature>
<evidence type="ECO:0000256" key="5">
    <source>
        <dbReference type="ARBA" id="ARBA00022840"/>
    </source>
</evidence>
<comment type="similarity">
    <text evidence="1">Belongs to the ABC transporter superfamily.</text>
</comment>
<name>A0A8A4TKK2_SULCO</name>
<dbReference type="PANTHER" id="PTHR42711:SF5">
    <property type="entry name" value="ABC TRANSPORTER ATP-BINDING PROTEIN NATA"/>
    <property type="match status" value="1"/>
</dbReference>
<evidence type="ECO:0000256" key="4">
    <source>
        <dbReference type="ARBA" id="ARBA00022741"/>
    </source>
</evidence>
<dbReference type="InterPro" id="IPR027417">
    <property type="entry name" value="P-loop_NTPase"/>
</dbReference>
<protein>
    <submittedName>
        <fullName evidence="7">ATP-binding cassette domain-containing protein</fullName>
    </submittedName>
</protein>
<dbReference type="GO" id="GO:0016887">
    <property type="term" value="F:ATP hydrolysis activity"/>
    <property type="evidence" value="ECO:0007669"/>
    <property type="project" value="InterPro"/>
</dbReference>
<evidence type="ECO:0000256" key="1">
    <source>
        <dbReference type="ARBA" id="ARBA00005417"/>
    </source>
</evidence>
<dbReference type="InterPro" id="IPR003439">
    <property type="entry name" value="ABC_transporter-like_ATP-bd"/>
</dbReference>
<accession>A0A8A4TKK2</accession>
<dbReference type="KEGG" id="scor:J3U87_30865"/>
<sequence length="271" mass="30197">MIEAIGLEKTFKVPKNRGTKDRGEVADPRDQGKLFHALRGISFKCEKGRVLGMVGPNGAGKTTTLRVLSTALKPTAGRIMIDGEDFSLFPNEIRRRIGFLSGTTGLYPRLTAREMVMYFGRLHRVPQAELVERVDKLFDRFGMHGYANERNDRLSTGMKQKVNIVRTLIHDPSILIFDEPTTGLDIMSVQVLLEFIADSKRQQRTVIFSTHSLHEVEELCDEVVVIDQGVSKFHGTVPEFKRLQGSQDLTQAFMKAIGAAAPLDRLEGGAA</sequence>
<dbReference type="Proteomes" id="UP000663929">
    <property type="component" value="Chromosome"/>
</dbReference>
<dbReference type="SMART" id="SM00382">
    <property type="entry name" value="AAA"/>
    <property type="match status" value="1"/>
</dbReference>
<dbReference type="Gene3D" id="3.40.50.300">
    <property type="entry name" value="P-loop containing nucleotide triphosphate hydrolases"/>
    <property type="match status" value="1"/>
</dbReference>
<keyword evidence="3" id="KW-0536">Nodulation</keyword>
<evidence type="ECO:0000259" key="6">
    <source>
        <dbReference type="PROSITE" id="PS50893"/>
    </source>
</evidence>
<evidence type="ECO:0000313" key="7">
    <source>
        <dbReference type="EMBL" id="QTD50007.1"/>
    </source>
</evidence>
<dbReference type="PROSITE" id="PS50893">
    <property type="entry name" value="ABC_TRANSPORTER_2"/>
    <property type="match status" value="1"/>
</dbReference>
<proteinExistence type="inferred from homology"/>
<dbReference type="GO" id="GO:0005524">
    <property type="term" value="F:ATP binding"/>
    <property type="evidence" value="ECO:0007669"/>
    <property type="project" value="UniProtKB-KW"/>
</dbReference>
<evidence type="ECO:0000256" key="2">
    <source>
        <dbReference type="ARBA" id="ARBA00022448"/>
    </source>
</evidence>
<dbReference type="EMBL" id="CP071793">
    <property type="protein sequence ID" value="QTD50007.1"/>
    <property type="molecule type" value="Genomic_DNA"/>
</dbReference>
<keyword evidence="5 7" id="KW-0067">ATP-binding</keyword>
<dbReference type="InterPro" id="IPR003593">
    <property type="entry name" value="AAA+_ATPase"/>
</dbReference>
<gene>
    <name evidence="7" type="ORF">J3U87_30865</name>
</gene>
<dbReference type="PANTHER" id="PTHR42711">
    <property type="entry name" value="ABC TRANSPORTER ATP-BINDING PROTEIN"/>
    <property type="match status" value="1"/>
</dbReference>
<dbReference type="AlphaFoldDB" id="A0A8A4TKK2"/>
<dbReference type="Pfam" id="PF00005">
    <property type="entry name" value="ABC_tran"/>
    <property type="match status" value="1"/>
</dbReference>
<reference evidence="7" key="1">
    <citation type="submission" date="2021-03" db="EMBL/GenBank/DDBJ databases">
        <title>Acanthopleuribacteraceae sp. M133.</title>
        <authorList>
            <person name="Wang G."/>
        </authorList>
    </citation>
    <scope>NUCLEOTIDE SEQUENCE</scope>
    <source>
        <strain evidence="7">M133</strain>
    </source>
</reference>
<organism evidence="7 8">
    <name type="scientific">Sulfidibacter corallicola</name>
    <dbReference type="NCBI Taxonomy" id="2818388"/>
    <lineage>
        <taxon>Bacteria</taxon>
        <taxon>Pseudomonadati</taxon>
        <taxon>Acidobacteriota</taxon>
        <taxon>Holophagae</taxon>
        <taxon>Acanthopleuribacterales</taxon>
        <taxon>Acanthopleuribacteraceae</taxon>
        <taxon>Sulfidibacter</taxon>
    </lineage>
</organism>